<feature type="domain" description="Thioredoxin-like fold" evidence="9">
    <location>
        <begin position="111"/>
        <end position="229"/>
    </location>
</feature>
<proteinExistence type="inferred from homology"/>
<evidence type="ECO:0000256" key="1">
    <source>
        <dbReference type="ARBA" id="ARBA00004418"/>
    </source>
</evidence>
<evidence type="ECO:0000313" key="11">
    <source>
        <dbReference type="Proteomes" id="UP000064201"/>
    </source>
</evidence>
<dbReference type="InterPro" id="IPR036249">
    <property type="entry name" value="Thioredoxin-like_sf"/>
</dbReference>
<dbReference type="KEGG" id="tvr:TVD_02645"/>
<evidence type="ECO:0000256" key="3">
    <source>
        <dbReference type="ARBA" id="ARBA00022729"/>
    </source>
</evidence>
<evidence type="ECO:0000313" key="10">
    <source>
        <dbReference type="EMBL" id="AKJ94340.1"/>
    </source>
</evidence>
<dbReference type="SUPFAM" id="SSF52833">
    <property type="entry name" value="Thioredoxin-like"/>
    <property type="match status" value="1"/>
</dbReference>
<dbReference type="Pfam" id="PF10411">
    <property type="entry name" value="DsbC_N"/>
    <property type="match status" value="1"/>
</dbReference>
<dbReference type="Proteomes" id="UP000064201">
    <property type="component" value="Chromosome"/>
</dbReference>
<feature type="domain" description="Disulphide bond isomerase DsbC/G N-terminal" evidence="8">
    <location>
        <begin position="22"/>
        <end position="85"/>
    </location>
</feature>
<evidence type="ECO:0000256" key="5">
    <source>
        <dbReference type="ARBA" id="ARBA00023157"/>
    </source>
</evidence>
<dbReference type="CDD" id="cd03020">
    <property type="entry name" value="DsbA_DsbC_DsbG"/>
    <property type="match status" value="1"/>
</dbReference>
<dbReference type="InterPro" id="IPR018950">
    <property type="entry name" value="DiS-bond_isomerase_DsbC/G_N"/>
</dbReference>
<dbReference type="InterPro" id="IPR009094">
    <property type="entry name" value="DiS-bond_isomerase_DsbC/G_N_sf"/>
</dbReference>
<evidence type="ECO:0000259" key="9">
    <source>
        <dbReference type="Pfam" id="PF13098"/>
    </source>
</evidence>
<comment type="function">
    <text evidence="7">Required for disulfide bond formation in some periplasmic proteins. Acts by transferring its disulfide bond to other proteins and is reduced in the process.</text>
</comment>
<dbReference type="SUPFAM" id="SSF54423">
    <property type="entry name" value="DsbC/DsbG N-terminal domain-like"/>
    <property type="match status" value="1"/>
</dbReference>
<dbReference type="PANTHER" id="PTHR35272:SF3">
    <property type="entry name" value="THIOL:DISULFIDE INTERCHANGE PROTEIN DSBC"/>
    <property type="match status" value="1"/>
</dbReference>
<dbReference type="RefSeq" id="WP_047250735.1">
    <property type="nucleotide sequence ID" value="NZ_CP011367.1"/>
</dbReference>
<evidence type="ECO:0000256" key="6">
    <source>
        <dbReference type="ARBA" id="ARBA00023284"/>
    </source>
</evidence>
<organism evidence="10 11">
    <name type="scientific">Thioalkalivibrio versutus</name>
    <dbReference type="NCBI Taxonomy" id="106634"/>
    <lineage>
        <taxon>Bacteria</taxon>
        <taxon>Pseudomonadati</taxon>
        <taxon>Pseudomonadota</taxon>
        <taxon>Gammaproteobacteria</taxon>
        <taxon>Chromatiales</taxon>
        <taxon>Ectothiorhodospiraceae</taxon>
        <taxon>Thioalkalivibrio</taxon>
    </lineage>
</organism>
<dbReference type="Gene3D" id="3.40.30.10">
    <property type="entry name" value="Glutaredoxin"/>
    <property type="match status" value="1"/>
</dbReference>
<dbReference type="PANTHER" id="PTHR35272">
    <property type="entry name" value="THIOL:DISULFIDE INTERCHANGE PROTEIN DSBC-RELATED"/>
    <property type="match status" value="1"/>
</dbReference>
<dbReference type="Pfam" id="PF13098">
    <property type="entry name" value="Thioredoxin_2"/>
    <property type="match status" value="1"/>
</dbReference>
<dbReference type="EMBL" id="CP011367">
    <property type="protein sequence ID" value="AKJ94340.1"/>
    <property type="molecule type" value="Genomic_DNA"/>
</dbReference>
<evidence type="ECO:0000259" key="8">
    <source>
        <dbReference type="Pfam" id="PF10411"/>
    </source>
</evidence>
<dbReference type="OrthoDB" id="12976at2"/>
<gene>
    <name evidence="10" type="ORF">TVD_02645</name>
</gene>
<dbReference type="InterPro" id="IPR033954">
    <property type="entry name" value="DiS-bond_Isoase_DsbC/G"/>
</dbReference>
<comment type="similarity">
    <text evidence="2 7">Belongs to the thioredoxin family. DsbC subfamily.</text>
</comment>
<protein>
    <recommendedName>
        <fullName evidence="7">Thiol:disulfide interchange protein</fullName>
    </recommendedName>
</protein>
<keyword evidence="4 7" id="KW-0574">Periplasm</keyword>
<reference evidence="10 11" key="1">
    <citation type="submission" date="2015-04" db="EMBL/GenBank/DDBJ databases">
        <title>Complete Sequence for the Genome of the Thioalkalivibrio versutus D301.</title>
        <authorList>
            <person name="Mu T."/>
            <person name="Zhou J."/>
            <person name="Xu X."/>
        </authorList>
    </citation>
    <scope>NUCLEOTIDE SEQUENCE [LARGE SCALE GENOMIC DNA]</scope>
    <source>
        <strain evidence="10 11">D301</strain>
    </source>
</reference>
<evidence type="ECO:0000256" key="7">
    <source>
        <dbReference type="RuleBase" id="RU364038"/>
    </source>
</evidence>
<keyword evidence="6 7" id="KW-0676">Redox-active center</keyword>
<dbReference type="PATRIC" id="fig|106634.4.peg.533"/>
<keyword evidence="3 7" id="KW-0732">Signal</keyword>
<dbReference type="STRING" id="106634.TVD_02645"/>
<evidence type="ECO:0000256" key="2">
    <source>
        <dbReference type="ARBA" id="ARBA00009813"/>
    </source>
</evidence>
<accession>A0A0G3FZE0</accession>
<keyword evidence="5" id="KW-1015">Disulfide bond</keyword>
<dbReference type="AlphaFoldDB" id="A0A0G3FZE0"/>
<feature type="signal peptide" evidence="7">
    <location>
        <begin position="1"/>
        <end position="22"/>
    </location>
</feature>
<feature type="chain" id="PRO_5010003031" description="Thiol:disulfide interchange protein" evidence="7">
    <location>
        <begin position="23"/>
        <end position="237"/>
    </location>
</feature>
<evidence type="ECO:0000256" key="4">
    <source>
        <dbReference type="ARBA" id="ARBA00022764"/>
    </source>
</evidence>
<dbReference type="InterPro" id="IPR012336">
    <property type="entry name" value="Thioredoxin-like_fold"/>
</dbReference>
<comment type="subcellular location">
    <subcellularLocation>
        <location evidence="1 7">Periplasm</location>
    </subcellularLocation>
</comment>
<dbReference type="GO" id="GO:0042597">
    <property type="term" value="C:periplasmic space"/>
    <property type="evidence" value="ECO:0007669"/>
    <property type="project" value="UniProtKB-SubCell"/>
</dbReference>
<keyword evidence="11" id="KW-1185">Reference proteome</keyword>
<dbReference type="Gene3D" id="3.10.450.70">
    <property type="entry name" value="Disulphide bond isomerase, DsbC/G, N-terminal"/>
    <property type="match status" value="1"/>
</dbReference>
<name>A0A0G3FZE0_9GAMM</name>
<dbReference type="InterPro" id="IPR051470">
    <property type="entry name" value="Thiol:disulfide_interchange"/>
</dbReference>
<sequence>MLLKLVLPLAAALAVFSTPVMATDAIEETMARVIPDAEADSIRETPMAGIYEVRYGTDILYVSGDGRYLIQGNLVDLDTRENLTQAALSGVRADMFAAIGDSELVTYSPNGDTRGVLNIFTDPNCPYCREIHQDLPEYLAAGIKVRYLMFPVLGRDSPEIMDRIWCADDREDAMDRAKEGDKLNDIDGSCATPQDQHMAMGQQLGLRGTPALITESGQQMSGYQEPQAVIERILGSN</sequence>